<dbReference type="Proteomes" id="UP000427281">
    <property type="component" value="Chromosome"/>
</dbReference>
<name>A0A6I6A855_9PLAN</name>
<gene>
    <name evidence="2" type="ORF">F1728_05550</name>
</gene>
<organism evidence="2 3">
    <name type="scientific">Gimesia benthica</name>
    <dbReference type="NCBI Taxonomy" id="2608982"/>
    <lineage>
        <taxon>Bacteria</taxon>
        <taxon>Pseudomonadati</taxon>
        <taxon>Planctomycetota</taxon>
        <taxon>Planctomycetia</taxon>
        <taxon>Planctomycetales</taxon>
        <taxon>Planctomycetaceae</taxon>
        <taxon>Gimesia</taxon>
    </lineage>
</organism>
<dbReference type="RefSeq" id="WP_155363277.1">
    <property type="nucleotide sequence ID" value="NZ_CP043930.1"/>
</dbReference>
<reference evidence="2 3" key="1">
    <citation type="submission" date="2019-09" db="EMBL/GenBank/DDBJ databases">
        <title>Gimesia benthica sp. nov., a novel bacterium isolated from deep-sea water of the Northwest Indian Ocean.</title>
        <authorList>
            <person name="Dai X."/>
        </authorList>
    </citation>
    <scope>NUCLEOTIDE SEQUENCE [LARGE SCALE GENOMIC DNA]</scope>
    <source>
        <strain evidence="2 3">E7</strain>
    </source>
</reference>
<dbReference type="KEGG" id="gim:F1728_05550"/>
<dbReference type="AlphaFoldDB" id="A0A6I6A855"/>
<feature type="region of interest" description="Disordered" evidence="1">
    <location>
        <begin position="148"/>
        <end position="192"/>
    </location>
</feature>
<evidence type="ECO:0000313" key="3">
    <source>
        <dbReference type="Proteomes" id="UP000427281"/>
    </source>
</evidence>
<protein>
    <submittedName>
        <fullName evidence="2">Uncharacterized protein</fullName>
    </submittedName>
</protein>
<evidence type="ECO:0000256" key="1">
    <source>
        <dbReference type="SAM" id="MobiDB-lite"/>
    </source>
</evidence>
<keyword evidence="3" id="KW-1185">Reference proteome</keyword>
<dbReference type="EMBL" id="CP043930">
    <property type="protein sequence ID" value="QGQ22188.1"/>
    <property type="molecule type" value="Genomic_DNA"/>
</dbReference>
<accession>A0A6I6A855</accession>
<evidence type="ECO:0000313" key="2">
    <source>
        <dbReference type="EMBL" id="QGQ22188.1"/>
    </source>
</evidence>
<sequence length="192" mass="21641">MDYSLNNDVWIIMNHLLHLLFDEGDLRQGRGGVKRKLCCGLRVSLPEFSVSCISNALKVLRNDLKIYETARTGSECSGEKMEKSTAIQVLLSNLWSVFQCTHRPPRARSTIATLYGSGSGDQVQFVHWRIENQGAKVWSPEADLKQGAKKMRPSKEDTDAFQHYGKYVSPGRRSRSVSAEWYSGNPLEQSTT</sequence>
<proteinExistence type="predicted"/>